<protein>
    <recommendedName>
        <fullName evidence="3">MULE transposase domain-containing protein</fullName>
    </recommendedName>
</protein>
<evidence type="ECO:0000313" key="1">
    <source>
        <dbReference type="EMBL" id="KAK8593418.1"/>
    </source>
</evidence>
<keyword evidence="2" id="KW-1185">Reference proteome</keyword>
<dbReference type="Proteomes" id="UP001472677">
    <property type="component" value="Unassembled WGS sequence"/>
</dbReference>
<dbReference type="EMBL" id="JBBPBM010000003">
    <property type="protein sequence ID" value="KAK8593418.1"/>
    <property type="molecule type" value="Genomic_DNA"/>
</dbReference>
<reference evidence="1 2" key="1">
    <citation type="journal article" date="2024" name="G3 (Bethesda)">
        <title>Genome assembly of Hibiscus sabdariffa L. provides insights into metabolisms of medicinal natural products.</title>
        <authorList>
            <person name="Kim T."/>
        </authorList>
    </citation>
    <scope>NUCLEOTIDE SEQUENCE [LARGE SCALE GENOMIC DNA]</scope>
    <source>
        <strain evidence="1">TK-2024</strain>
        <tissue evidence="1">Old leaves</tissue>
    </source>
</reference>
<name>A0ABR2G337_9ROSI</name>
<sequence length="114" mass="12880">MLTSMPIFGGWKEGWIPFIRVGGCFLKTATQGELLVAIGRNGNNQMFPVAWEVAEGKGNESWKWFLSKLMQDLNHLDGQENFDDQLKILEEMGANSANDMLAIPTNHWGRAYFT</sequence>
<proteinExistence type="predicted"/>
<dbReference type="PANTHER" id="PTHR31973">
    <property type="entry name" value="POLYPROTEIN, PUTATIVE-RELATED"/>
    <property type="match status" value="1"/>
</dbReference>
<organism evidence="1 2">
    <name type="scientific">Hibiscus sabdariffa</name>
    <name type="common">roselle</name>
    <dbReference type="NCBI Taxonomy" id="183260"/>
    <lineage>
        <taxon>Eukaryota</taxon>
        <taxon>Viridiplantae</taxon>
        <taxon>Streptophyta</taxon>
        <taxon>Embryophyta</taxon>
        <taxon>Tracheophyta</taxon>
        <taxon>Spermatophyta</taxon>
        <taxon>Magnoliopsida</taxon>
        <taxon>eudicotyledons</taxon>
        <taxon>Gunneridae</taxon>
        <taxon>Pentapetalae</taxon>
        <taxon>rosids</taxon>
        <taxon>malvids</taxon>
        <taxon>Malvales</taxon>
        <taxon>Malvaceae</taxon>
        <taxon>Malvoideae</taxon>
        <taxon>Hibiscus</taxon>
    </lineage>
</organism>
<accession>A0ABR2G337</accession>
<evidence type="ECO:0008006" key="3">
    <source>
        <dbReference type="Google" id="ProtNLM"/>
    </source>
</evidence>
<dbReference type="PANTHER" id="PTHR31973:SF197">
    <property type="entry name" value="SWIM-TYPE DOMAIN-CONTAINING PROTEIN"/>
    <property type="match status" value="1"/>
</dbReference>
<gene>
    <name evidence="1" type="ORF">V6N12_045500</name>
</gene>
<evidence type="ECO:0000313" key="2">
    <source>
        <dbReference type="Proteomes" id="UP001472677"/>
    </source>
</evidence>
<comment type="caution">
    <text evidence="1">The sequence shown here is derived from an EMBL/GenBank/DDBJ whole genome shotgun (WGS) entry which is preliminary data.</text>
</comment>